<evidence type="ECO:0000256" key="1">
    <source>
        <dbReference type="SAM" id="Phobius"/>
    </source>
</evidence>
<proteinExistence type="predicted"/>
<feature type="transmembrane region" description="Helical" evidence="1">
    <location>
        <begin position="53"/>
        <end position="71"/>
    </location>
</feature>
<keyword evidence="3" id="KW-1185">Reference proteome</keyword>
<reference evidence="2" key="1">
    <citation type="submission" date="2020-07" db="EMBL/GenBank/DDBJ databases">
        <title>Multicomponent nature underlies the extraordinary mechanical properties of spider dragline silk.</title>
        <authorList>
            <person name="Kono N."/>
            <person name="Nakamura H."/>
            <person name="Mori M."/>
            <person name="Yoshida Y."/>
            <person name="Ohtoshi R."/>
            <person name="Malay A.D."/>
            <person name="Moran D.A.P."/>
            <person name="Tomita M."/>
            <person name="Numata K."/>
            <person name="Arakawa K."/>
        </authorList>
    </citation>
    <scope>NUCLEOTIDE SEQUENCE</scope>
</reference>
<dbReference type="EMBL" id="BMAO01037532">
    <property type="protein sequence ID" value="GFR18405.1"/>
    <property type="molecule type" value="Genomic_DNA"/>
</dbReference>
<dbReference type="AlphaFoldDB" id="A0A8X6J3G5"/>
<dbReference type="OrthoDB" id="6447356at2759"/>
<accession>A0A8X6J3G5</accession>
<comment type="caution">
    <text evidence="2">The sequence shown here is derived from an EMBL/GenBank/DDBJ whole genome shotgun (WGS) entry which is preliminary data.</text>
</comment>
<name>A0A8X6J3G5_TRICU</name>
<evidence type="ECO:0000313" key="3">
    <source>
        <dbReference type="Proteomes" id="UP000887116"/>
    </source>
</evidence>
<feature type="transmembrane region" description="Helical" evidence="1">
    <location>
        <begin position="210"/>
        <end position="229"/>
    </location>
</feature>
<keyword evidence="1" id="KW-0812">Transmembrane</keyword>
<protein>
    <submittedName>
        <fullName evidence="2">Uncharacterized protein</fullName>
    </submittedName>
</protein>
<feature type="transmembrane region" description="Helical" evidence="1">
    <location>
        <begin position="104"/>
        <end position="124"/>
    </location>
</feature>
<keyword evidence="1" id="KW-0472">Membrane</keyword>
<gene>
    <name evidence="2" type="primary">AVEN_142557_1</name>
    <name evidence="2" type="ORF">TNCT_28821</name>
</gene>
<feature type="transmembrane region" description="Helical" evidence="1">
    <location>
        <begin position="26"/>
        <end position="47"/>
    </location>
</feature>
<feature type="transmembrane region" description="Helical" evidence="1">
    <location>
        <begin position="136"/>
        <end position="160"/>
    </location>
</feature>
<dbReference type="Proteomes" id="UP000887116">
    <property type="component" value="Unassembled WGS sequence"/>
</dbReference>
<evidence type="ECO:0000313" key="2">
    <source>
        <dbReference type="EMBL" id="GFR18405.1"/>
    </source>
</evidence>
<sequence length="232" mass="26760">MSSFIAVKSHEFSKEFFREIKFPPQLSSFCSVVLIMSELLFNFIISVSFSVFVIYYSLICRVIQLLFGYLIDRFHRQILIKEGRSLLVSYGEIAKSMRNIDKELSLPIFSIIIVNMVGLFWGGYRLAFRTHMSTKYIISLVSAASCYLTFQLLIMISACMTNEMAEKIKSTLLCMKYRFPPDLRETKLKEVSLKESKLTLWKIYVMDRSLLITCFGTLLTYGILIGTLGEES</sequence>
<keyword evidence="1" id="KW-1133">Transmembrane helix</keyword>
<organism evidence="2 3">
    <name type="scientific">Trichonephila clavata</name>
    <name type="common">Joro spider</name>
    <name type="synonym">Nephila clavata</name>
    <dbReference type="NCBI Taxonomy" id="2740835"/>
    <lineage>
        <taxon>Eukaryota</taxon>
        <taxon>Metazoa</taxon>
        <taxon>Ecdysozoa</taxon>
        <taxon>Arthropoda</taxon>
        <taxon>Chelicerata</taxon>
        <taxon>Arachnida</taxon>
        <taxon>Araneae</taxon>
        <taxon>Araneomorphae</taxon>
        <taxon>Entelegynae</taxon>
        <taxon>Araneoidea</taxon>
        <taxon>Nephilidae</taxon>
        <taxon>Trichonephila</taxon>
    </lineage>
</organism>